<dbReference type="InterPro" id="IPR000792">
    <property type="entry name" value="Tscrpt_reg_LuxR_C"/>
</dbReference>
<reference evidence="3 4" key="1">
    <citation type="submission" date="2013-08" db="EMBL/GenBank/DDBJ databases">
        <authorList>
            <person name="Durkin A.S."/>
            <person name="Haft D.R."/>
            <person name="McCorrison J."/>
            <person name="Torralba M."/>
            <person name="Gillis M."/>
            <person name="Haft D.H."/>
            <person name="Methe B."/>
            <person name="Sutton G."/>
            <person name="Nelson K.E."/>
        </authorList>
    </citation>
    <scope>NUCLEOTIDE SEQUENCE [LARGE SCALE GENOMIC DNA]</scope>
    <source>
        <strain evidence="3 4">F0067</strain>
    </source>
</reference>
<feature type="transmembrane region" description="Helical" evidence="1">
    <location>
        <begin position="162"/>
        <end position="182"/>
    </location>
</feature>
<dbReference type="RefSeq" id="WP_021590655.1">
    <property type="nucleotide sequence ID" value="NZ_AWEY01000039.1"/>
</dbReference>
<feature type="transmembrane region" description="Helical" evidence="1">
    <location>
        <begin position="28"/>
        <end position="50"/>
    </location>
</feature>
<dbReference type="GO" id="GO:0006355">
    <property type="term" value="P:regulation of DNA-templated transcription"/>
    <property type="evidence" value="ECO:0007669"/>
    <property type="project" value="InterPro"/>
</dbReference>
<keyword evidence="1" id="KW-0812">Transmembrane</keyword>
<dbReference type="AlphaFoldDB" id="U2QAP4"/>
<dbReference type="InterPro" id="IPR036388">
    <property type="entry name" value="WH-like_DNA-bd_sf"/>
</dbReference>
<sequence length="371" mass="41561">MKKTHSLALRFRKFTQERGHNSEERIRLRVYIVGISLLVLLMVLHLVGGIGLHDIFLQSISWAMLLITLGSLLLFLYRRLTLVQAISSYALLAQTLQSTRIVYLAVTKPDGYQAMILGNQIGSYTILLYLVMAFIPRTPIYVTAISLGTLAFASLYEGGAMHLQFVALFVVLHVFTCILAHICRRGVHDIQRESSNYQSTQEALLKAFRLNEDELMAYLQLCRAKNPDEQDIYLFFDKLDDQSKFNLINAVKTLKANRDAAMLQLSRSFPMLSESELTICRLVAAGKTLSAIARITGKSSSNVSTVRCNIRKKLGLKTEDDLQAFLLKQAERPPHLPQSPSAIIQEASPSFSTATLSAAKRTDFTEQKDNG</sequence>
<dbReference type="SUPFAM" id="SSF46894">
    <property type="entry name" value="C-terminal effector domain of the bipartite response regulators"/>
    <property type="match status" value="1"/>
</dbReference>
<dbReference type="EMBL" id="AWEY01000039">
    <property type="protein sequence ID" value="ERK38393.1"/>
    <property type="molecule type" value="Genomic_DNA"/>
</dbReference>
<evidence type="ECO:0000313" key="3">
    <source>
        <dbReference type="EMBL" id="ERK38393.1"/>
    </source>
</evidence>
<dbReference type="Pfam" id="PF00196">
    <property type="entry name" value="GerE"/>
    <property type="match status" value="1"/>
</dbReference>
<dbReference type="SMART" id="SM00421">
    <property type="entry name" value="HTH_LUXR"/>
    <property type="match status" value="1"/>
</dbReference>
<keyword evidence="1" id="KW-1133">Transmembrane helix</keyword>
<dbReference type="Gene3D" id="1.10.10.10">
    <property type="entry name" value="Winged helix-like DNA-binding domain superfamily/Winged helix DNA-binding domain"/>
    <property type="match status" value="1"/>
</dbReference>
<organism evidence="3 4">
    <name type="scientific">Segatella baroniae F0067</name>
    <dbReference type="NCBI Taxonomy" id="1115809"/>
    <lineage>
        <taxon>Bacteria</taxon>
        <taxon>Pseudomonadati</taxon>
        <taxon>Bacteroidota</taxon>
        <taxon>Bacteroidia</taxon>
        <taxon>Bacteroidales</taxon>
        <taxon>Prevotellaceae</taxon>
        <taxon>Segatella</taxon>
    </lineage>
</organism>
<evidence type="ECO:0000313" key="4">
    <source>
        <dbReference type="Proteomes" id="UP000016648"/>
    </source>
</evidence>
<feature type="transmembrane region" description="Helical" evidence="1">
    <location>
        <begin position="56"/>
        <end position="77"/>
    </location>
</feature>
<name>U2QAP4_9BACT</name>
<dbReference type="PROSITE" id="PS50043">
    <property type="entry name" value="HTH_LUXR_2"/>
    <property type="match status" value="1"/>
</dbReference>
<gene>
    <name evidence="3" type="ORF">HMPREF9135_0891</name>
</gene>
<evidence type="ECO:0000259" key="2">
    <source>
        <dbReference type="PROSITE" id="PS50043"/>
    </source>
</evidence>
<keyword evidence="4" id="KW-1185">Reference proteome</keyword>
<proteinExistence type="predicted"/>
<dbReference type="PATRIC" id="fig|1115809.3.peg.2332"/>
<dbReference type="InterPro" id="IPR016032">
    <property type="entry name" value="Sig_transdc_resp-reg_C-effctor"/>
</dbReference>
<protein>
    <submittedName>
        <fullName evidence="3">Transcriptional regulator, LuxR family</fullName>
    </submittedName>
</protein>
<dbReference type="GO" id="GO:0003677">
    <property type="term" value="F:DNA binding"/>
    <property type="evidence" value="ECO:0007669"/>
    <property type="project" value="InterPro"/>
</dbReference>
<evidence type="ECO:0000256" key="1">
    <source>
        <dbReference type="SAM" id="Phobius"/>
    </source>
</evidence>
<keyword evidence="1" id="KW-0472">Membrane</keyword>
<feature type="domain" description="HTH luxR-type" evidence="2">
    <location>
        <begin position="265"/>
        <end position="330"/>
    </location>
</feature>
<dbReference type="Proteomes" id="UP000016648">
    <property type="component" value="Unassembled WGS sequence"/>
</dbReference>
<accession>U2QAP4</accession>
<comment type="caution">
    <text evidence="3">The sequence shown here is derived from an EMBL/GenBank/DDBJ whole genome shotgun (WGS) entry which is preliminary data.</text>
</comment>